<evidence type="ECO:0008006" key="5">
    <source>
        <dbReference type="Google" id="ProtNLM"/>
    </source>
</evidence>
<dbReference type="InterPro" id="IPR023214">
    <property type="entry name" value="HAD_sf"/>
</dbReference>
<dbReference type="InterPro" id="IPR001611">
    <property type="entry name" value="Leu-rich_rpt"/>
</dbReference>
<keyword evidence="2" id="KW-1133">Transmembrane helix</keyword>
<dbReference type="eggNOG" id="ENOG502QQUA">
    <property type="taxonomic scope" value="Eukaryota"/>
</dbReference>
<sequence>MSYYSVNHDEHENSSHSLPSRRDSEMGSSFLVESGIYVTSFAASIFIAALVTFGALVFTLVIALAFMLESCHTKTNGNIELGMATKEHDYCRSLASNAELNGFQINELLADCKDYVVHYIKKDRYHHELNMSIQVVDNYLSTLVPNKDGLDVILMDIDGILFSSPSNYHDQTRFRLYLQSLDLRNNKIEKARDLANLLNLELYSKLRAGGWLLVLVTRRHEMQRNSTVDALISAGFSGWSSLVMRSDHEMPMESWEYILRRKEELRNQGFHIVSVISNQWDALTGPRYEAHNFKLPNPIYLQVIEKQLHLKNAQG</sequence>
<dbReference type="AlphaFoldDB" id="W1PPP2"/>
<dbReference type="PANTHER" id="PTHR31284">
    <property type="entry name" value="ACID PHOSPHATASE-LIKE PROTEIN"/>
    <property type="match status" value="1"/>
</dbReference>
<dbReference type="PROSITE" id="PS51450">
    <property type="entry name" value="LRR"/>
    <property type="match status" value="1"/>
</dbReference>
<evidence type="ECO:0000313" key="3">
    <source>
        <dbReference type="EMBL" id="ERN09666.1"/>
    </source>
</evidence>
<proteinExistence type="predicted"/>
<name>W1PPP2_AMBTC</name>
<keyword evidence="2" id="KW-0812">Transmembrane</keyword>
<dbReference type="OMA" id="IQMVLTY"/>
<evidence type="ECO:0000256" key="1">
    <source>
        <dbReference type="SAM" id="MobiDB-lite"/>
    </source>
</evidence>
<dbReference type="HOGENOM" id="CLU_053338_2_0_1"/>
<dbReference type="EMBL" id="KI392980">
    <property type="protein sequence ID" value="ERN09666.1"/>
    <property type="molecule type" value="Genomic_DNA"/>
</dbReference>
<dbReference type="Gene3D" id="3.40.50.1000">
    <property type="entry name" value="HAD superfamily/HAD-like"/>
    <property type="match status" value="1"/>
</dbReference>
<keyword evidence="4" id="KW-1185">Reference proteome</keyword>
<evidence type="ECO:0000313" key="4">
    <source>
        <dbReference type="Proteomes" id="UP000017836"/>
    </source>
</evidence>
<evidence type="ECO:0000256" key="2">
    <source>
        <dbReference type="SAM" id="Phobius"/>
    </source>
</evidence>
<protein>
    <recommendedName>
        <fullName evidence="5">Acid phosphatase</fullName>
    </recommendedName>
</protein>
<dbReference type="PANTHER" id="PTHR31284:SF22">
    <property type="entry name" value="ACID PHOSPHATASE"/>
    <property type="match status" value="1"/>
</dbReference>
<gene>
    <name evidence="3" type="ORF">AMTR_s00029p00206560</name>
</gene>
<accession>W1PPP2</accession>
<feature type="transmembrane region" description="Helical" evidence="2">
    <location>
        <begin position="36"/>
        <end position="66"/>
    </location>
</feature>
<dbReference type="KEGG" id="atr:18437823"/>
<feature type="compositionally biased region" description="Basic and acidic residues" evidence="1">
    <location>
        <begin position="7"/>
        <end position="23"/>
    </location>
</feature>
<dbReference type="OrthoDB" id="1900337at2759"/>
<feature type="region of interest" description="Disordered" evidence="1">
    <location>
        <begin position="1"/>
        <end position="23"/>
    </location>
</feature>
<dbReference type="Gramene" id="ERN09666">
    <property type="protein sequence ID" value="ERN09666"/>
    <property type="gene ID" value="AMTR_s00029p00206560"/>
</dbReference>
<reference evidence="4" key="1">
    <citation type="journal article" date="2013" name="Science">
        <title>The Amborella genome and the evolution of flowering plants.</title>
        <authorList>
            <consortium name="Amborella Genome Project"/>
        </authorList>
    </citation>
    <scope>NUCLEOTIDE SEQUENCE [LARGE SCALE GENOMIC DNA]</scope>
</reference>
<dbReference type="Proteomes" id="UP000017836">
    <property type="component" value="Unassembled WGS sequence"/>
</dbReference>
<keyword evidence="2" id="KW-0472">Membrane</keyword>
<dbReference type="Pfam" id="PF03767">
    <property type="entry name" value="Acid_phosphat_B"/>
    <property type="match status" value="1"/>
</dbReference>
<organism evidence="3 4">
    <name type="scientific">Amborella trichopoda</name>
    <dbReference type="NCBI Taxonomy" id="13333"/>
    <lineage>
        <taxon>Eukaryota</taxon>
        <taxon>Viridiplantae</taxon>
        <taxon>Streptophyta</taxon>
        <taxon>Embryophyta</taxon>
        <taxon>Tracheophyta</taxon>
        <taxon>Spermatophyta</taxon>
        <taxon>Magnoliopsida</taxon>
        <taxon>Amborellales</taxon>
        <taxon>Amborellaceae</taxon>
        <taxon>Amborella</taxon>
    </lineage>
</organism>
<dbReference type="InterPro" id="IPR005519">
    <property type="entry name" value="Acid_phosphat_B-like"/>
</dbReference>